<dbReference type="InterPro" id="IPR058937">
    <property type="entry name" value="ACL_Hsps-like_put"/>
</dbReference>
<evidence type="ECO:0000313" key="2">
    <source>
        <dbReference type="EMBL" id="KAF3453886.1"/>
    </source>
</evidence>
<proteinExistence type="predicted"/>
<evidence type="ECO:0000259" key="1">
    <source>
        <dbReference type="Pfam" id="PF26144"/>
    </source>
</evidence>
<dbReference type="Pfam" id="PF26144">
    <property type="entry name" value="ACL_Hsps-like"/>
    <property type="match status" value="1"/>
</dbReference>
<dbReference type="PANTHER" id="PTHR33981">
    <property type="entry name" value="EXPRESSED PROTEIN"/>
    <property type="match status" value="1"/>
</dbReference>
<organism evidence="2 3">
    <name type="scientific">Rhamnella rubrinervis</name>
    <dbReference type="NCBI Taxonomy" id="2594499"/>
    <lineage>
        <taxon>Eukaryota</taxon>
        <taxon>Viridiplantae</taxon>
        <taxon>Streptophyta</taxon>
        <taxon>Embryophyta</taxon>
        <taxon>Tracheophyta</taxon>
        <taxon>Spermatophyta</taxon>
        <taxon>Magnoliopsida</taxon>
        <taxon>eudicotyledons</taxon>
        <taxon>Gunneridae</taxon>
        <taxon>Pentapetalae</taxon>
        <taxon>rosids</taxon>
        <taxon>fabids</taxon>
        <taxon>Rosales</taxon>
        <taxon>Rhamnaceae</taxon>
        <taxon>rhamnoid group</taxon>
        <taxon>Rhamneae</taxon>
        <taxon>Rhamnella</taxon>
    </lineage>
</organism>
<dbReference type="Proteomes" id="UP000796880">
    <property type="component" value="Unassembled WGS sequence"/>
</dbReference>
<dbReference type="PANTHER" id="PTHR33981:SF10">
    <property type="entry name" value="HSP20-LIKE CHAPERONES SUPERFAMILY PROTEIN"/>
    <property type="match status" value="1"/>
</dbReference>
<reference evidence="2" key="1">
    <citation type="submission" date="2020-03" db="EMBL/GenBank/DDBJ databases">
        <title>A high-quality chromosome-level genome assembly of a woody plant with both climbing and erect habits, Rhamnella rubrinervis.</title>
        <authorList>
            <person name="Lu Z."/>
            <person name="Yang Y."/>
            <person name="Zhu X."/>
            <person name="Sun Y."/>
        </authorList>
    </citation>
    <scope>NUCLEOTIDE SEQUENCE</scope>
    <source>
        <strain evidence="2">BYM</strain>
        <tissue evidence="2">Leaf</tissue>
    </source>
</reference>
<dbReference type="EMBL" id="VOIH02000002">
    <property type="protein sequence ID" value="KAF3453886.1"/>
    <property type="molecule type" value="Genomic_DNA"/>
</dbReference>
<dbReference type="OrthoDB" id="1695413at2759"/>
<keyword evidence="3" id="KW-1185">Reference proteome</keyword>
<protein>
    <recommendedName>
        <fullName evidence="1">Hsps-like putative alpha-crystallin-like domain-containing protein</fullName>
    </recommendedName>
</protein>
<name>A0A8K0HJD1_9ROSA</name>
<comment type="caution">
    <text evidence="2">The sequence shown here is derived from an EMBL/GenBank/DDBJ whole genome shotgun (WGS) entry which is preliminary data.</text>
</comment>
<sequence length="240" mass="27193">MDSSAMSHEELDREMNRPIVLSRPPDINLPLSTEHSPPPHLWNLDPYDLLDVGLGAQITEPDALLHLPKNGRECTKRLDRFYKSDLELEMFLVWHDMRICTWDFLIPSVYMGLSLNLSTQPSNHANGGGMDISHLCHKRKKDLFLHGNDEDSCLLMNQRNVRVQDTKIQPIEPQCLNEFSGVMRNTYGPVTAAKTMLTDPSLEHCPPGEFRKEIPLPARIPDNAKLEAYDDETGAGDHNS</sequence>
<gene>
    <name evidence="2" type="ORF">FNV43_RR04327</name>
</gene>
<feature type="domain" description="Hsps-like putative alpha-crystallin-like" evidence="1">
    <location>
        <begin position="196"/>
        <end position="235"/>
    </location>
</feature>
<evidence type="ECO:0000313" key="3">
    <source>
        <dbReference type="Proteomes" id="UP000796880"/>
    </source>
</evidence>
<accession>A0A8K0HJD1</accession>
<dbReference type="AlphaFoldDB" id="A0A8K0HJD1"/>